<feature type="compositionally biased region" description="Basic and acidic residues" evidence="4">
    <location>
        <begin position="91"/>
        <end position="118"/>
    </location>
</feature>
<dbReference type="InterPro" id="IPR036388">
    <property type="entry name" value="WH-like_DNA-bd_sf"/>
</dbReference>
<dbReference type="CDD" id="cd00090">
    <property type="entry name" value="HTH_ARSR"/>
    <property type="match status" value="1"/>
</dbReference>
<dbReference type="InterPro" id="IPR011991">
    <property type="entry name" value="ArsR-like_HTH"/>
</dbReference>
<keyword evidence="2" id="KW-0238">DNA-binding</keyword>
<sequence length="125" mass="13157">MAMNYDLHQHDAVARLFRALAEPARLSLVHCLADGPHRVGELSAHLGLAQSTVSAHLAVLKGAGLVEAAPDGRATLYRLATSGLDELLHAGERLIDPHGPDQDPLDHHAASGTDRDSARLPGGGR</sequence>
<feature type="region of interest" description="Disordered" evidence="4">
    <location>
        <begin position="91"/>
        <end position="125"/>
    </location>
</feature>
<keyword evidence="3" id="KW-0804">Transcription</keyword>
<evidence type="ECO:0000313" key="6">
    <source>
        <dbReference type="EMBL" id="AUZ87909.1"/>
    </source>
</evidence>
<dbReference type="SMART" id="SM00418">
    <property type="entry name" value="HTH_ARSR"/>
    <property type="match status" value="1"/>
</dbReference>
<evidence type="ECO:0000256" key="1">
    <source>
        <dbReference type="ARBA" id="ARBA00023015"/>
    </source>
</evidence>
<dbReference type="InterPro" id="IPR001845">
    <property type="entry name" value="HTH_ArsR_DNA-bd_dom"/>
</dbReference>
<accession>A0A2L0UF87</accession>
<dbReference type="Pfam" id="PF01022">
    <property type="entry name" value="HTH_5"/>
    <property type="match status" value="1"/>
</dbReference>
<evidence type="ECO:0000256" key="3">
    <source>
        <dbReference type="ARBA" id="ARBA00023163"/>
    </source>
</evidence>
<dbReference type="PRINTS" id="PR00778">
    <property type="entry name" value="HTHARSR"/>
</dbReference>
<gene>
    <name evidence="6" type="ORF">CVO76_09920</name>
</gene>
<keyword evidence="1" id="KW-0805">Transcription regulation</keyword>
<organism evidence="6 7">
    <name type="scientific">Arthrobacter agilis</name>
    <dbReference type="NCBI Taxonomy" id="37921"/>
    <lineage>
        <taxon>Bacteria</taxon>
        <taxon>Bacillati</taxon>
        <taxon>Actinomycetota</taxon>
        <taxon>Actinomycetes</taxon>
        <taxon>Micrococcales</taxon>
        <taxon>Micrococcaceae</taxon>
        <taxon>Arthrobacter</taxon>
    </lineage>
</organism>
<name>A0A2L0UF87_9MICC</name>
<dbReference type="GO" id="GO:0003677">
    <property type="term" value="F:DNA binding"/>
    <property type="evidence" value="ECO:0007669"/>
    <property type="project" value="UniProtKB-KW"/>
</dbReference>
<dbReference type="InterPro" id="IPR051081">
    <property type="entry name" value="HTH_MetalResp_TranReg"/>
</dbReference>
<dbReference type="EMBL" id="CP024915">
    <property type="protein sequence ID" value="AUZ87909.1"/>
    <property type="molecule type" value="Genomic_DNA"/>
</dbReference>
<dbReference type="InterPro" id="IPR036390">
    <property type="entry name" value="WH_DNA-bd_sf"/>
</dbReference>
<protein>
    <submittedName>
        <fullName evidence="6">ArsR family transcriptional regulator</fullName>
    </submittedName>
</protein>
<dbReference type="Proteomes" id="UP000239187">
    <property type="component" value="Chromosome"/>
</dbReference>
<evidence type="ECO:0000256" key="4">
    <source>
        <dbReference type="SAM" id="MobiDB-lite"/>
    </source>
</evidence>
<dbReference type="Gene3D" id="1.10.10.10">
    <property type="entry name" value="Winged helix-like DNA-binding domain superfamily/Winged helix DNA-binding domain"/>
    <property type="match status" value="1"/>
</dbReference>
<proteinExistence type="predicted"/>
<dbReference type="GO" id="GO:0003700">
    <property type="term" value="F:DNA-binding transcription factor activity"/>
    <property type="evidence" value="ECO:0007669"/>
    <property type="project" value="InterPro"/>
</dbReference>
<dbReference type="PANTHER" id="PTHR33154">
    <property type="entry name" value="TRANSCRIPTIONAL REGULATOR, ARSR FAMILY"/>
    <property type="match status" value="1"/>
</dbReference>
<evidence type="ECO:0000259" key="5">
    <source>
        <dbReference type="PROSITE" id="PS50987"/>
    </source>
</evidence>
<dbReference type="SUPFAM" id="SSF46785">
    <property type="entry name" value="Winged helix' DNA-binding domain"/>
    <property type="match status" value="1"/>
</dbReference>
<dbReference type="RefSeq" id="WP_133081739.1">
    <property type="nucleotide sequence ID" value="NZ_CP024915.1"/>
</dbReference>
<dbReference type="AlphaFoldDB" id="A0A2L0UF87"/>
<feature type="domain" description="HTH arsR-type" evidence="5">
    <location>
        <begin position="5"/>
        <end position="99"/>
    </location>
</feature>
<evidence type="ECO:0000313" key="7">
    <source>
        <dbReference type="Proteomes" id="UP000239187"/>
    </source>
</evidence>
<dbReference type="PROSITE" id="PS50987">
    <property type="entry name" value="HTH_ARSR_2"/>
    <property type="match status" value="1"/>
</dbReference>
<dbReference type="NCBIfam" id="NF033788">
    <property type="entry name" value="HTH_metalloreg"/>
    <property type="match status" value="1"/>
</dbReference>
<reference evidence="6 7" key="1">
    <citation type="submission" date="2017-11" db="EMBL/GenBank/DDBJ databases">
        <title>Draft genome of Arthrobacter agilis strain UMCV2, a plant growth-promoting rhizobacterium and biocontrol capacity of phytopathogenic fungi.</title>
        <authorList>
            <person name="Martinez-Camara R."/>
            <person name="Santoyo G."/>
            <person name="Moreno-Hagelsieb G."/>
            <person name="Valencia-Cantero E."/>
        </authorList>
    </citation>
    <scope>NUCLEOTIDE SEQUENCE [LARGE SCALE GENOMIC DNA]</scope>
    <source>
        <strain evidence="6 7">UMCV2</strain>
    </source>
</reference>
<evidence type="ECO:0000256" key="2">
    <source>
        <dbReference type="ARBA" id="ARBA00023125"/>
    </source>
</evidence>
<dbReference type="PANTHER" id="PTHR33154:SF33">
    <property type="entry name" value="TRANSCRIPTIONAL REPRESSOR SDPR"/>
    <property type="match status" value="1"/>
</dbReference>